<dbReference type="CDD" id="cd02966">
    <property type="entry name" value="TlpA_like_family"/>
    <property type="match status" value="1"/>
</dbReference>
<dbReference type="EMBL" id="VIWO01000004">
    <property type="protein sequence ID" value="TWF40732.1"/>
    <property type="molecule type" value="Genomic_DNA"/>
</dbReference>
<evidence type="ECO:0000259" key="6">
    <source>
        <dbReference type="PROSITE" id="PS51352"/>
    </source>
</evidence>
<protein>
    <submittedName>
        <fullName evidence="7">Peroxiredoxin</fullName>
    </submittedName>
</protein>
<dbReference type="GO" id="GO:0030313">
    <property type="term" value="C:cell envelope"/>
    <property type="evidence" value="ECO:0007669"/>
    <property type="project" value="UniProtKB-SubCell"/>
</dbReference>
<dbReference type="OrthoDB" id="744041at2"/>
<keyword evidence="2" id="KW-0201">Cytochrome c-type biogenesis</keyword>
<evidence type="ECO:0000256" key="1">
    <source>
        <dbReference type="ARBA" id="ARBA00004196"/>
    </source>
</evidence>
<dbReference type="AlphaFoldDB" id="A0A561PRI0"/>
<dbReference type="GO" id="GO:0016209">
    <property type="term" value="F:antioxidant activity"/>
    <property type="evidence" value="ECO:0007669"/>
    <property type="project" value="InterPro"/>
</dbReference>
<dbReference type="GO" id="GO:0017004">
    <property type="term" value="P:cytochrome complex assembly"/>
    <property type="evidence" value="ECO:0007669"/>
    <property type="project" value="UniProtKB-KW"/>
</dbReference>
<sequence>MRMNKGLLLGLALCTAYTANAQKRLQLDVNIKGLPQGDTVFLWGPLTSTIDTGYVKNDHFSINADMSEGGSTYILQVGTNGKQEQGTFLYLEAGKVNITGNGPFFENATYTGSPFVADWVDIKKNVLSKETGAAEIEALQAKLENAARLGDEDAQVQIRTEMNKLMQPASEAALDWVKKHPNAGASSFLINAMLSQTLSKNDIKDLLTSLGPDAKNTFTIKKMMTQFFGGSAMANLINKPAPAITVNDTDGKPVSLADFKGKYVLLDFWASWCKPCREAIPALSATYNKYKDKGFTILSVSLDDKKDKWMQAIAEEKMPWAQGSDLKGGGSPVAAKYGVAAIPAAFLISPDGNIIEIGAVGERLEKKLSEVLK</sequence>
<dbReference type="Pfam" id="PF00578">
    <property type="entry name" value="AhpC-TSA"/>
    <property type="match status" value="1"/>
</dbReference>
<proteinExistence type="predicted"/>
<keyword evidence="3" id="KW-1015">Disulfide bond</keyword>
<dbReference type="InterPro" id="IPR013766">
    <property type="entry name" value="Thioredoxin_domain"/>
</dbReference>
<accession>A0A561PRI0</accession>
<gene>
    <name evidence="7" type="ORF">FHW36_104416</name>
</gene>
<keyword evidence="4" id="KW-0676">Redox-active center</keyword>
<feature type="signal peptide" evidence="5">
    <location>
        <begin position="1"/>
        <end position="21"/>
    </location>
</feature>
<dbReference type="InterPro" id="IPR000866">
    <property type="entry name" value="AhpC/TSA"/>
</dbReference>
<dbReference type="InterPro" id="IPR036249">
    <property type="entry name" value="Thioredoxin-like_sf"/>
</dbReference>
<evidence type="ECO:0000256" key="4">
    <source>
        <dbReference type="ARBA" id="ARBA00023284"/>
    </source>
</evidence>
<evidence type="ECO:0000256" key="2">
    <source>
        <dbReference type="ARBA" id="ARBA00022748"/>
    </source>
</evidence>
<dbReference type="PROSITE" id="PS51352">
    <property type="entry name" value="THIOREDOXIN_2"/>
    <property type="match status" value="1"/>
</dbReference>
<reference evidence="7 8" key="1">
    <citation type="submission" date="2019-06" db="EMBL/GenBank/DDBJ databases">
        <title>Sorghum-associated microbial communities from plants grown in Nebraska, USA.</title>
        <authorList>
            <person name="Schachtman D."/>
        </authorList>
    </citation>
    <scope>NUCLEOTIDE SEQUENCE [LARGE SCALE GENOMIC DNA]</scope>
    <source>
        <strain evidence="7 8">1209</strain>
    </source>
</reference>
<dbReference type="PANTHER" id="PTHR42852">
    <property type="entry name" value="THIOL:DISULFIDE INTERCHANGE PROTEIN DSBE"/>
    <property type="match status" value="1"/>
</dbReference>
<dbReference type="SUPFAM" id="SSF52833">
    <property type="entry name" value="Thioredoxin-like"/>
    <property type="match status" value="1"/>
</dbReference>
<evidence type="ECO:0000256" key="5">
    <source>
        <dbReference type="SAM" id="SignalP"/>
    </source>
</evidence>
<organism evidence="7 8">
    <name type="scientific">Chitinophaga polysaccharea</name>
    <dbReference type="NCBI Taxonomy" id="1293035"/>
    <lineage>
        <taxon>Bacteria</taxon>
        <taxon>Pseudomonadati</taxon>
        <taxon>Bacteroidota</taxon>
        <taxon>Chitinophagia</taxon>
        <taxon>Chitinophagales</taxon>
        <taxon>Chitinophagaceae</taxon>
        <taxon>Chitinophaga</taxon>
    </lineage>
</organism>
<dbReference type="PANTHER" id="PTHR42852:SF6">
    <property type="entry name" value="THIOL:DISULFIDE INTERCHANGE PROTEIN DSBE"/>
    <property type="match status" value="1"/>
</dbReference>
<feature type="domain" description="Thioredoxin" evidence="6">
    <location>
        <begin position="235"/>
        <end position="373"/>
    </location>
</feature>
<comment type="subcellular location">
    <subcellularLocation>
        <location evidence="1">Cell envelope</location>
    </subcellularLocation>
</comment>
<comment type="caution">
    <text evidence="7">The sequence shown here is derived from an EMBL/GenBank/DDBJ whole genome shotgun (WGS) entry which is preliminary data.</text>
</comment>
<keyword evidence="8" id="KW-1185">Reference proteome</keyword>
<evidence type="ECO:0000313" key="8">
    <source>
        <dbReference type="Proteomes" id="UP000320811"/>
    </source>
</evidence>
<keyword evidence="5" id="KW-0732">Signal</keyword>
<dbReference type="InterPro" id="IPR025380">
    <property type="entry name" value="DUF4369"/>
</dbReference>
<name>A0A561PRI0_9BACT</name>
<dbReference type="Gene3D" id="3.40.30.10">
    <property type="entry name" value="Glutaredoxin"/>
    <property type="match status" value="1"/>
</dbReference>
<feature type="chain" id="PRO_5021744817" evidence="5">
    <location>
        <begin position="22"/>
        <end position="373"/>
    </location>
</feature>
<dbReference type="Pfam" id="PF14289">
    <property type="entry name" value="DUF4369"/>
    <property type="match status" value="1"/>
</dbReference>
<dbReference type="GO" id="GO:0016491">
    <property type="term" value="F:oxidoreductase activity"/>
    <property type="evidence" value="ECO:0007669"/>
    <property type="project" value="InterPro"/>
</dbReference>
<dbReference type="Proteomes" id="UP000320811">
    <property type="component" value="Unassembled WGS sequence"/>
</dbReference>
<evidence type="ECO:0000313" key="7">
    <source>
        <dbReference type="EMBL" id="TWF40732.1"/>
    </source>
</evidence>
<evidence type="ECO:0000256" key="3">
    <source>
        <dbReference type="ARBA" id="ARBA00023157"/>
    </source>
</evidence>
<dbReference type="InterPro" id="IPR050553">
    <property type="entry name" value="Thioredoxin_ResA/DsbE_sf"/>
</dbReference>